<proteinExistence type="predicted"/>
<name>A0ABV1MUY9_9BACI</name>
<dbReference type="Proteomes" id="UP001478862">
    <property type="component" value="Unassembled WGS sequence"/>
</dbReference>
<organism evidence="1 2">
    <name type="scientific">Lysinibacillus zambalensis</name>
    <dbReference type="NCBI Taxonomy" id="3160866"/>
    <lineage>
        <taxon>Bacteria</taxon>
        <taxon>Bacillati</taxon>
        <taxon>Bacillota</taxon>
        <taxon>Bacilli</taxon>
        <taxon>Bacillales</taxon>
        <taxon>Bacillaceae</taxon>
        <taxon>Lysinibacillus</taxon>
    </lineage>
</organism>
<dbReference type="EMBL" id="JBEGDG010000013">
    <property type="protein sequence ID" value="MEQ6356337.1"/>
    <property type="molecule type" value="Genomic_DNA"/>
</dbReference>
<dbReference type="RefSeq" id="WP_349660810.1">
    <property type="nucleotide sequence ID" value="NZ_JBEGDG010000013.1"/>
</dbReference>
<reference evidence="1 2" key="1">
    <citation type="submission" date="2024-06" db="EMBL/GenBank/DDBJ databases">
        <title>Lysinibacillus zambalefons sp. nov., a Novel Firmicute Isolated from the Poon Bato Zambales Hyperalkaline Spring.</title>
        <authorList>
            <person name="Aja J.A."/>
            <person name="Lazaro J.E.H."/>
            <person name="Llorin L.D."/>
            <person name="Lim K.R."/>
            <person name="Teodosio J."/>
            <person name="Dalisay D.S."/>
        </authorList>
    </citation>
    <scope>NUCLEOTIDE SEQUENCE [LARGE SCALE GENOMIC DNA]</scope>
    <source>
        <strain evidence="1 2">M3</strain>
    </source>
</reference>
<evidence type="ECO:0000313" key="1">
    <source>
        <dbReference type="EMBL" id="MEQ6356337.1"/>
    </source>
</evidence>
<accession>A0ABV1MUY9</accession>
<keyword evidence="2" id="KW-1185">Reference proteome</keyword>
<comment type="caution">
    <text evidence="1">The sequence shown here is derived from an EMBL/GenBank/DDBJ whole genome shotgun (WGS) entry which is preliminary data.</text>
</comment>
<sequence>MMIDWDSIWFEEGMCEYLSKKLTLNENQFDEIAKKELELIHLFKDKYGKHLLDDLVVLVMKQKI</sequence>
<gene>
    <name evidence="1" type="ORF">ABNX05_17045</name>
</gene>
<evidence type="ECO:0000313" key="2">
    <source>
        <dbReference type="Proteomes" id="UP001478862"/>
    </source>
</evidence>
<protein>
    <submittedName>
        <fullName evidence="1">Uncharacterized protein</fullName>
    </submittedName>
</protein>